<comment type="catalytic activity">
    <reaction evidence="8">
        <text>2-C-methyl-D-erythritol 4-phosphate + NADP(+) = 1-deoxy-D-xylulose 5-phosphate + NADPH + H(+)</text>
        <dbReference type="Rhea" id="RHEA:13717"/>
        <dbReference type="ChEBI" id="CHEBI:15378"/>
        <dbReference type="ChEBI" id="CHEBI:57783"/>
        <dbReference type="ChEBI" id="CHEBI:57792"/>
        <dbReference type="ChEBI" id="CHEBI:58262"/>
        <dbReference type="ChEBI" id="CHEBI:58349"/>
        <dbReference type="EC" id="1.1.1.267"/>
    </reaction>
    <physiologicalReaction direction="right-to-left" evidence="8">
        <dbReference type="Rhea" id="RHEA:13719"/>
    </physiologicalReaction>
</comment>
<keyword evidence="9" id="KW-0460">Magnesium</keyword>
<name>A0A5Q4VFK7_9BACT</name>
<dbReference type="Pfam" id="PF02670">
    <property type="entry name" value="DXP_reductoisom"/>
    <property type="match status" value="1"/>
</dbReference>
<feature type="binding site" evidence="9">
    <location>
        <position position="148"/>
    </location>
    <ligand>
        <name>Mn(2+)</name>
        <dbReference type="ChEBI" id="CHEBI:29035"/>
    </ligand>
</feature>
<feature type="binding site" evidence="9">
    <location>
        <position position="215"/>
    </location>
    <ligand>
        <name>1-deoxy-D-xylulose 5-phosphate</name>
        <dbReference type="ChEBI" id="CHEBI:57792"/>
    </ligand>
</feature>
<dbReference type="GO" id="GO:0030604">
    <property type="term" value="F:1-deoxy-D-xylulose-5-phosphate reductoisomerase activity"/>
    <property type="evidence" value="ECO:0007669"/>
    <property type="project" value="UniProtKB-UniRule"/>
</dbReference>
<keyword evidence="3 9" id="KW-0479">Metal-binding</keyword>
<dbReference type="Pfam" id="PF13288">
    <property type="entry name" value="DXPR_C"/>
    <property type="match status" value="1"/>
</dbReference>
<dbReference type="Proteomes" id="UP000321899">
    <property type="component" value="Unassembled WGS sequence"/>
</dbReference>
<feature type="binding site" evidence="9">
    <location>
        <position position="197"/>
    </location>
    <ligand>
        <name>1-deoxy-D-xylulose 5-phosphate</name>
        <dbReference type="ChEBI" id="CHEBI:57792"/>
    </ligand>
</feature>
<evidence type="ECO:0000256" key="5">
    <source>
        <dbReference type="ARBA" id="ARBA00023002"/>
    </source>
</evidence>
<feature type="binding site" evidence="9">
    <location>
        <position position="38"/>
    </location>
    <ligand>
        <name>NADPH</name>
        <dbReference type="ChEBI" id="CHEBI:57783"/>
    </ligand>
</feature>
<dbReference type="PROSITE" id="PS51257">
    <property type="entry name" value="PROKAR_LIPOPROTEIN"/>
    <property type="match status" value="1"/>
</dbReference>
<dbReference type="OrthoDB" id="9806546at2"/>
<feature type="binding site" evidence="9">
    <location>
        <position position="13"/>
    </location>
    <ligand>
        <name>NADPH</name>
        <dbReference type="ChEBI" id="CHEBI:57783"/>
    </ligand>
</feature>
<proteinExistence type="inferred from homology"/>
<protein>
    <recommendedName>
        <fullName evidence="9">1-deoxy-D-xylulose 5-phosphate reductoisomerase</fullName>
        <shortName evidence="9">DXP reductoisomerase</shortName>
        <ecNumber evidence="9">1.1.1.267</ecNumber>
    </recommendedName>
    <alternativeName>
        <fullName evidence="9">1-deoxyxylulose-5-phosphate reductoisomerase</fullName>
    </alternativeName>
    <alternativeName>
        <fullName evidence="9">2-C-methyl-D-erythritol 4-phosphate synthase</fullName>
    </alternativeName>
</protein>
<dbReference type="GO" id="GO:0051484">
    <property type="term" value="P:isopentenyl diphosphate biosynthetic process, methylerythritol 4-phosphate pathway involved in terpenoid biosynthetic process"/>
    <property type="evidence" value="ECO:0007669"/>
    <property type="project" value="UniProtKB-ARBA"/>
</dbReference>
<evidence type="ECO:0000256" key="7">
    <source>
        <dbReference type="ARBA" id="ARBA00023229"/>
    </source>
</evidence>
<dbReference type="AlphaFoldDB" id="A0A5Q4VFK7"/>
<evidence type="ECO:0000259" key="11">
    <source>
        <dbReference type="Pfam" id="PF08436"/>
    </source>
</evidence>
<dbReference type="PANTHER" id="PTHR30525">
    <property type="entry name" value="1-DEOXY-D-XYLULOSE 5-PHOSPHATE REDUCTOISOMERASE"/>
    <property type="match status" value="1"/>
</dbReference>
<dbReference type="EMBL" id="VDMB01000002">
    <property type="protein sequence ID" value="TYT75748.1"/>
    <property type="molecule type" value="Genomic_DNA"/>
</dbReference>
<evidence type="ECO:0000313" key="13">
    <source>
        <dbReference type="EMBL" id="TYT75748.1"/>
    </source>
</evidence>
<keyword evidence="6 9" id="KW-0464">Manganese</keyword>
<feature type="domain" description="1-deoxy-D-xylulose 5-phosphate reductoisomerase C-terminal" evidence="11">
    <location>
        <begin position="144"/>
        <end position="227"/>
    </location>
</feature>
<feature type="binding site" evidence="9">
    <location>
        <position position="36"/>
    </location>
    <ligand>
        <name>NADPH</name>
        <dbReference type="ChEBI" id="CHEBI:57783"/>
    </ligand>
</feature>
<feature type="binding site" evidence="9">
    <location>
        <position position="123"/>
    </location>
    <ligand>
        <name>1-deoxy-D-xylulose 5-phosphate</name>
        <dbReference type="ChEBI" id="CHEBI:57792"/>
    </ligand>
</feature>
<dbReference type="SUPFAM" id="SSF51735">
    <property type="entry name" value="NAD(P)-binding Rossmann-fold domains"/>
    <property type="match status" value="1"/>
</dbReference>
<reference evidence="13 14" key="1">
    <citation type="submission" date="2019-06" db="EMBL/GenBank/DDBJ databases">
        <title>Desulfobotulus mexicanus sp. nov., a novel sulfate-reducing bacterium isolated from the sediment of an alkaline crater lake in Mexico.</title>
        <authorList>
            <person name="Hirschler-Rea A."/>
        </authorList>
    </citation>
    <scope>NUCLEOTIDE SEQUENCE [LARGE SCALE GENOMIC DNA]</scope>
    <source>
        <strain evidence="13 14">PAR22N</strain>
    </source>
</reference>
<dbReference type="UniPathway" id="UPA00056">
    <property type="reaction ID" value="UER00092"/>
</dbReference>
<evidence type="ECO:0000259" key="10">
    <source>
        <dbReference type="Pfam" id="PF02670"/>
    </source>
</evidence>
<feature type="binding site" evidence="9">
    <location>
        <position position="149"/>
    </location>
    <ligand>
        <name>1-deoxy-D-xylulose 5-phosphate</name>
        <dbReference type="ChEBI" id="CHEBI:57792"/>
    </ligand>
</feature>
<dbReference type="EC" id="1.1.1.267" evidence="9"/>
<dbReference type="SUPFAM" id="SSF55347">
    <property type="entry name" value="Glyceraldehyde-3-phosphate dehydrogenase-like, C-terminal domain"/>
    <property type="match status" value="1"/>
</dbReference>
<dbReference type="PIRSF" id="PIRSF006205">
    <property type="entry name" value="Dxp_reductismrs"/>
    <property type="match status" value="1"/>
</dbReference>
<dbReference type="HAMAP" id="MF_00183">
    <property type="entry name" value="DXP_reductoisom"/>
    <property type="match status" value="1"/>
</dbReference>
<keyword evidence="7 9" id="KW-0414">Isoprene biosynthesis</keyword>
<keyword evidence="4 9" id="KW-0521">NADP</keyword>
<evidence type="ECO:0000256" key="2">
    <source>
        <dbReference type="ARBA" id="ARBA00006825"/>
    </source>
</evidence>
<feature type="binding site" evidence="9">
    <location>
        <position position="122"/>
    </location>
    <ligand>
        <name>NADPH</name>
        <dbReference type="ChEBI" id="CHEBI:57783"/>
    </ligand>
</feature>
<feature type="binding site" evidence="9">
    <location>
        <position position="124"/>
    </location>
    <ligand>
        <name>NADPH</name>
        <dbReference type="ChEBI" id="CHEBI:57783"/>
    </ligand>
</feature>
<dbReference type="InterPro" id="IPR026877">
    <property type="entry name" value="DXPR_C"/>
</dbReference>
<comment type="similarity">
    <text evidence="2 9">Belongs to the DXR family.</text>
</comment>
<dbReference type="NCBIfam" id="NF009114">
    <property type="entry name" value="PRK12464.1"/>
    <property type="match status" value="1"/>
</dbReference>
<keyword evidence="14" id="KW-1185">Reference proteome</keyword>
<comment type="pathway">
    <text evidence="1 9">Isoprenoid biosynthesis; isopentenyl diphosphate biosynthesis via DXP pathway; isopentenyl diphosphate from 1-deoxy-D-xylulose 5-phosphate: step 1/6.</text>
</comment>
<dbReference type="InterPro" id="IPR003821">
    <property type="entry name" value="DXP_reductoisomerase"/>
</dbReference>
<gene>
    <name evidence="9" type="primary">dxr</name>
    <name evidence="13" type="ORF">FIM25_02250</name>
</gene>
<evidence type="ECO:0000256" key="9">
    <source>
        <dbReference type="HAMAP-Rule" id="MF_00183"/>
    </source>
</evidence>
<feature type="binding site" evidence="9">
    <location>
        <position position="203"/>
    </location>
    <ligand>
        <name>NADPH</name>
        <dbReference type="ChEBI" id="CHEBI:57783"/>
    </ligand>
</feature>
<dbReference type="InterPro" id="IPR013512">
    <property type="entry name" value="DXP_reductoisomerase_N"/>
</dbReference>
<feature type="binding site" evidence="9">
    <location>
        <position position="210"/>
    </location>
    <ligand>
        <name>1-deoxy-D-xylulose 5-phosphate</name>
        <dbReference type="ChEBI" id="CHEBI:57792"/>
    </ligand>
</feature>
<feature type="binding site" evidence="9">
    <location>
        <position position="219"/>
    </location>
    <ligand>
        <name>1-deoxy-D-xylulose 5-phosphate</name>
        <dbReference type="ChEBI" id="CHEBI:57792"/>
    </ligand>
</feature>
<dbReference type="SUPFAM" id="SSF69055">
    <property type="entry name" value="1-deoxy-D-xylulose-5-phosphate reductoisomerase, C-terminal domain"/>
    <property type="match status" value="1"/>
</dbReference>
<dbReference type="InterPro" id="IPR036291">
    <property type="entry name" value="NAD(P)-bd_dom_sf"/>
</dbReference>
<dbReference type="GO" id="GO:0030145">
    <property type="term" value="F:manganese ion binding"/>
    <property type="evidence" value="ECO:0007669"/>
    <property type="project" value="TreeGrafter"/>
</dbReference>
<keyword evidence="13" id="KW-0413">Isomerase</keyword>
<feature type="binding site" evidence="9">
    <location>
        <position position="219"/>
    </location>
    <ligand>
        <name>Mn(2+)</name>
        <dbReference type="ChEBI" id="CHEBI:29035"/>
    </ligand>
</feature>
<dbReference type="RefSeq" id="WP_139445867.1">
    <property type="nucleotide sequence ID" value="NZ_VDMB01000002.1"/>
</dbReference>
<dbReference type="InterPro" id="IPR013644">
    <property type="entry name" value="DXP_reductoisomerase_C"/>
</dbReference>
<feature type="binding site" evidence="9">
    <location>
        <position position="10"/>
    </location>
    <ligand>
        <name>NADPH</name>
        <dbReference type="ChEBI" id="CHEBI:57783"/>
    </ligand>
</feature>
<comment type="caution">
    <text evidence="13">The sequence shown here is derived from an EMBL/GenBank/DDBJ whole genome shotgun (WGS) entry which is preliminary data.</text>
</comment>
<dbReference type="NCBIfam" id="TIGR00243">
    <property type="entry name" value="Dxr"/>
    <property type="match status" value="1"/>
</dbReference>
<comment type="function">
    <text evidence="9">Catalyzes the NADPH-dependent rearrangement and reduction of 1-deoxy-D-xylulose-5-phosphate (DXP) to 2-C-methyl-D-erythritol 4-phosphate (MEP).</text>
</comment>
<feature type="binding site" evidence="9">
    <location>
        <position position="174"/>
    </location>
    <ligand>
        <name>1-deoxy-D-xylulose 5-phosphate</name>
        <dbReference type="ChEBI" id="CHEBI:57792"/>
    </ligand>
</feature>
<keyword evidence="5 9" id="KW-0560">Oxidoreductase</keyword>
<evidence type="ECO:0000256" key="4">
    <source>
        <dbReference type="ARBA" id="ARBA00022857"/>
    </source>
</evidence>
<feature type="binding site" evidence="9">
    <location>
        <position position="12"/>
    </location>
    <ligand>
        <name>NADPH</name>
        <dbReference type="ChEBI" id="CHEBI:57783"/>
    </ligand>
</feature>
<dbReference type="Gene3D" id="3.40.50.720">
    <property type="entry name" value="NAD(P)-binding Rossmann-like Domain"/>
    <property type="match status" value="1"/>
</dbReference>
<evidence type="ECO:0000313" key="14">
    <source>
        <dbReference type="Proteomes" id="UP000321899"/>
    </source>
</evidence>
<feature type="binding site" evidence="9">
    <location>
        <position position="150"/>
    </location>
    <ligand>
        <name>1-deoxy-D-xylulose 5-phosphate</name>
        <dbReference type="ChEBI" id="CHEBI:57792"/>
    </ligand>
</feature>
<feature type="domain" description="DXP reductoisomerase C-terminal" evidence="12">
    <location>
        <begin position="259"/>
        <end position="374"/>
    </location>
</feature>
<organism evidence="13 14">
    <name type="scientific">Desulfobotulus mexicanus</name>
    <dbReference type="NCBI Taxonomy" id="2586642"/>
    <lineage>
        <taxon>Bacteria</taxon>
        <taxon>Pseudomonadati</taxon>
        <taxon>Thermodesulfobacteriota</taxon>
        <taxon>Desulfobacteria</taxon>
        <taxon>Desulfobacterales</taxon>
        <taxon>Desulfobacteraceae</taxon>
        <taxon>Desulfobotulus</taxon>
    </lineage>
</organism>
<dbReference type="Gene3D" id="1.10.1740.10">
    <property type="match status" value="1"/>
</dbReference>
<feature type="binding site" evidence="9">
    <location>
        <position position="150"/>
    </location>
    <ligand>
        <name>Mn(2+)</name>
        <dbReference type="ChEBI" id="CHEBI:29035"/>
    </ligand>
</feature>
<comment type="cofactor">
    <cofactor evidence="9">
        <name>Mg(2+)</name>
        <dbReference type="ChEBI" id="CHEBI:18420"/>
    </cofactor>
    <cofactor evidence="9">
        <name>Mn(2+)</name>
        <dbReference type="ChEBI" id="CHEBI:29035"/>
    </cofactor>
</comment>
<evidence type="ECO:0000256" key="6">
    <source>
        <dbReference type="ARBA" id="ARBA00023211"/>
    </source>
</evidence>
<accession>A0A5Q4VFK7</accession>
<dbReference type="Pfam" id="PF08436">
    <property type="entry name" value="DXP_redisom_C"/>
    <property type="match status" value="1"/>
</dbReference>
<dbReference type="FunFam" id="3.40.50.720:FF:000045">
    <property type="entry name" value="1-deoxy-D-xylulose 5-phosphate reductoisomerase"/>
    <property type="match status" value="1"/>
</dbReference>
<evidence type="ECO:0000256" key="3">
    <source>
        <dbReference type="ARBA" id="ARBA00022723"/>
    </source>
</evidence>
<feature type="binding site" evidence="9">
    <location>
        <position position="11"/>
    </location>
    <ligand>
        <name>NADPH</name>
        <dbReference type="ChEBI" id="CHEBI:57783"/>
    </ligand>
</feature>
<dbReference type="InterPro" id="IPR036169">
    <property type="entry name" value="DXPR_C_sf"/>
</dbReference>
<comment type="caution">
    <text evidence="9">Lacks conserved residue(s) required for the propagation of feature annotation.</text>
</comment>
<sequence length="383" mass="41058">MKNLCILGCTGSIGCNVVEIVRRFPDRYRAIVLAAGDNVDLLCEQIVLLKPLVVILRTEAGALALKKSGFAQGIEILYGDAGYVAAATHPEVDTVVAAIVGAAGLLPTMAAVDAGKTLALANKESLVVAGGLLMPLARQRGVDILPVDSEHSAVFQCLSGQRERDVAKLLLTASGGPFRTRHKSSFKDIRPEDALAHPTWNMGKKISIDSATLMNKGLEVIEAMHLFSVPVEKIDVVVHPQSIVHSMVAFCDGTVMAQMGIPDMKGAIALALSWPDRLPLNLPLPDFSDLDMRMEAPDLERFPCLGLAFDAAREGGIFPAVLNAANEVAVDAFLQGRIPFTRISELIAETLMRTENRNVKDLEDLLQADAGARQTALSLICSF</sequence>
<evidence type="ECO:0000259" key="12">
    <source>
        <dbReference type="Pfam" id="PF13288"/>
    </source>
</evidence>
<feature type="domain" description="1-deoxy-D-xylulose 5-phosphate reductoisomerase N-terminal" evidence="10">
    <location>
        <begin position="4"/>
        <end position="130"/>
    </location>
</feature>
<dbReference type="PANTHER" id="PTHR30525:SF0">
    <property type="entry name" value="1-DEOXY-D-XYLULOSE 5-PHOSPHATE REDUCTOISOMERASE, CHLOROPLASTIC"/>
    <property type="match status" value="1"/>
</dbReference>
<dbReference type="GO" id="GO:0070402">
    <property type="term" value="F:NADPH binding"/>
    <property type="evidence" value="ECO:0007669"/>
    <property type="project" value="InterPro"/>
</dbReference>
<dbReference type="GO" id="GO:0016853">
    <property type="term" value="F:isomerase activity"/>
    <property type="evidence" value="ECO:0007669"/>
    <property type="project" value="UniProtKB-KW"/>
</dbReference>
<feature type="binding site" evidence="9">
    <location>
        <position position="216"/>
    </location>
    <ligand>
        <name>1-deoxy-D-xylulose 5-phosphate</name>
        <dbReference type="ChEBI" id="CHEBI:57792"/>
    </ligand>
</feature>
<evidence type="ECO:0000256" key="1">
    <source>
        <dbReference type="ARBA" id="ARBA00005094"/>
    </source>
</evidence>
<evidence type="ECO:0000256" key="8">
    <source>
        <dbReference type="ARBA" id="ARBA00048543"/>
    </source>
</evidence>